<evidence type="ECO:0000313" key="10">
    <source>
        <dbReference type="Proteomes" id="UP000245699"/>
    </source>
</evidence>
<keyword evidence="5" id="KW-0106">Calcium</keyword>
<accession>A0A2T9YE60</accession>
<evidence type="ECO:0000256" key="6">
    <source>
        <dbReference type="SAM" id="MobiDB-lite"/>
    </source>
</evidence>
<dbReference type="EMBL" id="MBFT01000472">
    <property type="protein sequence ID" value="PVU90589.1"/>
    <property type="molecule type" value="Genomic_DNA"/>
</dbReference>
<feature type="compositionally biased region" description="Gly residues" evidence="6">
    <location>
        <begin position="1"/>
        <end position="12"/>
    </location>
</feature>
<dbReference type="Proteomes" id="UP000245699">
    <property type="component" value="Unassembled WGS sequence"/>
</dbReference>
<dbReference type="CDD" id="cd16180">
    <property type="entry name" value="EFh_PEF_Group_I"/>
    <property type="match status" value="1"/>
</dbReference>
<dbReference type="Gene3D" id="1.10.238.10">
    <property type="entry name" value="EF-hand"/>
    <property type="match status" value="1"/>
</dbReference>
<dbReference type="EMBL" id="MBFT01000035">
    <property type="protein sequence ID" value="PVU99461.1"/>
    <property type="molecule type" value="Genomic_DNA"/>
</dbReference>
<name>A0A2T9YE60_9FUNG</name>
<evidence type="ECO:0000256" key="4">
    <source>
        <dbReference type="ARBA" id="ARBA00022737"/>
    </source>
</evidence>
<dbReference type="PANTHER" id="PTHR46212:SF3">
    <property type="entry name" value="GH27120P"/>
    <property type="match status" value="1"/>
</dbReference>
<dbReference type="PANTHER" id="PTHR46212">
    <property type="entry name" value="PEFLIN"/>
    <property type="match status" value="1"/>
</dbReference>
<dbReference type="AlphaFoldDB" id="A0A2T9YE60"/>
<dbReference type="InterPro" id="IPR051426">
    <property type="entry name" value="Peflin/Sorcin_CaBP"/>
</dbReference>
<keyword evidence="3" id="KW-0479">Metal-binding</keyword>
<reference evidence="8 10" key="1">
    <citation type="journal article" date="2018" name="MBio">
        <title>Comparative Genomics Reveals the Core Gene Toolbox for the Fungus-Insect Symbiosis.</title>
        <authorList>
            <person name="Wang Y."/>
            <person name="Stata M."/>
            <person name="Wang W."/>
            <person name="Stajich J.E."/>
            <person name="White M.M."/>
            <person name="Moncalvo J.M."/>
        </authorList>
    </citation>
    <scope>NUCLEOTIDE SEQUENCE [LARGE SCALE GENOMIC DNA]</scope>
    <source>
        <strain evidence="8 10">AUS-77-4</strain>
    </source>
</reference>
<sequence>MSYQGYQGGRPTGYGAPPPQQGAGYGTGYGQQRPQGGPGYGANPAPGYGGAYGANTGYGTSPRPGYGGGYGSAPARPAPPPGPPNANPQQQQLYFWFQAVDTDKSGALEADELQRALINGDWSPFSIDTVRLMITMFDRDMNGTIDFQEFTGLWRYIEDWKKCFRTFDRDGSGSIDRQELFSALTAFGFRVSQQVVDALIKKMDMLGGIKNKGRGDIGFDKFIYACVTVKTLTDSFRSLDGNNDGWIELNYDSFLMVSLGNKLN</sequence>
<keyword evidence="2" id="KW-0963">Cytoplasm</keyword>
<dbReference type="PROSITE" id="PS00018">
    <property type="entry name" value="EF_HAND_1"/>
    <property type="match status" value="2"/>
</dbReference>
<protein>
    <recommendedName>
        <fullName evidence="7">EF-hand domain-containing protein</fullName>
    </recommendedName>
</protein>
<dbReference type="InterPro" id="IPR011992">
    <property type="entry name" value="EF-hand-dom_pair"/>
</dbReference>
<feature type="compositionally biased region" description="Pro residues" evidence="6">
    <location>
        <begin position="76"/>
        <end position="86"/>
    </location>
</feature>
<dbReference type="SMART" id="SM00054">
    <property type="entry name" value="EFh"/>
    <property type="match status" value="4"/>
</dbReference>
<dbReference type="OrthoDB" id="186625at2759"/>
<dbReference type="SUPFAM" id="SSF47473">
    <property type="entry name" value="EF-hand"/>
    <property type="match status" value="1"/>
</dbReference>
<comment type="subcellular location">
    <subcellularLocation>
        <location evidence="1">Cytoplasm</location>
    </subcellularLocation>
</comment>
<dbReference type="GO" id="GO:0005737">
    <property type="term" value="C:cytoplasm"/>
    <property type="evidence" value="ECO:0007669"/>
    <property type="project" value="UniProtKB-SubCell"/>
</dbReference>
<feature type="domain" description="EF-hand" evidence="7">
    <location>
        <begin position="88"/>
        <end position="123"/>
    </location>
</feature>
<dbReference type="Pfam" id="PF13499">
    <property type="entry name" value="EF-hand_7"/>
    <property type="match status" value="2"/>
</dbReference>
<feature type="compositionally biased region" description="Low complexity" evidence="6">
    <location>
        <begin position="30"/>
        <end position="46"/>
    </location>
</feature>
<evidence type="ECO:0000313" key="9">
    <source>
        <dbReference type="EMBL" id="PVU99461.1"/>
    </source>
</evidence>
<dbReference type="PROSITE" id="PS50222">
    <property type="entry name" value="EF_HAND_2"/>
    <property type="match status" value="2"/>
</dbReference>
<evidence type="ECO:0000259" key="7">
    <source>
        <dbReference type="PROSITE" id="PS50222"/>
    </source>
</evidence>
<feature type="domain" description="EF-hand" evidence="7">
    <location>
        <begin position="155"/>
        <end position="190"/>
    </location>
</feature>
<evidence type="ECO:0000256" key="3">
    <source>
        <dbReference type="ARBA" id="ARBA00022723"/>
    </source>
</evidence>
<proteinExistence type="predicted"/>
<dbReference type="GO" id="GO:0048306">
    <property type="term" value="F:calcium-dependent protein binding"/>
    <property type="evidence" value="ECO:0007669"/>
    <property type="project" value="UniProtKB-ARBA"/>
</dbReference>
<feature type="region of interest" description="Disordered" evidence="6">
    <location>
        <begin position="1"/>
        <end position="89"/>
    </location>
</feature>
<keyword evidence="10" id="KW-1185">Reference proteome</keyword>
<dbReference type="GO" id="GO:0005509">
    <property type="term" value="F:calcium ion binding"/>
    <property type="evidence" value="ECO:0007669"/>
    <property type="project" value="InterPro"/>
</dbReference>
<evidence type="ECO:0000313" key="8">
    <source>
        <dbReference type="EMBL" id="PVU90589.1"/>
    </source>
</evidence>
<evidence type="ECO:0000256" key="5">
    <source>
        <dbReference type="ARBA" id="ARBA00022837"/>
    </source>
</evidence>
<evidence type="ECO:0000256" key="1">
    <source>
        <dbReference type="ARBA" id="ARBA00004496"/>
    </source>
</evidence>
<comment type="caution">
    <text evidence="8">The sequence shown here is derived from an EMBL/GenBank/DDBJ whole genome shotgun (WGS) entry which is preliminary data.</text>
</comment>
<gene>
    <name evidence="9" type="ORF">BB559_000703</name>
    <name evidence="8" type="ORF">BB559_004531</name>
</gene>
<organism evidence="8 10">
    <name type="scientific">Furculomyces boomerangus</name>
    <dbReference type="NCBI Taxonomy" id="61424"/>
    <lineage>
        <taxon>Eukaryota</taxon>
        <taxon>Fungi</taxon>
        <taxon>Fungi incertae sedis</taxon>
        <taxon>Zoopagomycota</taxon>
        <taxon>Kickxellomycotina</taxon>
        <taxon>Harpellomycetes</taxon>
        <taxon>Harpellales</taxon>
        <taxon>Harpellaceae</taxon>
        <taxon>Furculomyces</taxon>
    </lineage>
</organism>
<feature type="compositionally biased region" description="Low complexity" evidence="6">
    <location>
        <begin position="53"/>
        <end position="64"/>
    </location>
</feature>
<dbReference type="STRING" id="61424.A0A2T9YE60"/>
<evidence type="ECO:0000256" key="2">
    <source>
        <dbReference type="ARBA" id="ARBA00022490"/>
    </source>
</evidence>
<keyword evidence="4" id="KW-0677">Repeat</keyword>
<dbReference type="InterPro" id="IPR002048">
    <property type="entry name" value="EF_hand_dom"/>
</dbReference>
<dbReference type="InterPro" id="IPR018247">
    <property type="entry name" value="EF_Hand_1_Ca_BS"/>
</dbReference>